<feature type="region of interest" description="Disordered" evidence="1">
    <location>
        <begin position="39"/>
        <end position="65"/>
    </location>
</feature>
<proteinExistence type="predicted"/>
<evidence type="ECO:0008006" key="4">
    <source>
        <dbReference type="Google" id="ProtNLM"/>
    </source>
</evidence>
<evidence type="ECO:0000313" key="3">
    <source>
        <dbReference type="Proteomes" id="UP000749311"/>
    </source>
</evidence>
<protein>
    <recommendedName>
        <fullName evidence="4">GNAT family N-acetyltransferase</fullName>
    </recommendedName>
</protein>
<comment type="caution">
    <text evidence="2">The sequence shown here is derived from an EMBL/GenBank/DDBJ whole genome shotgun (WGS) entry which is preliminary data.</text>
</comment>
<evidence type="ECO:0000313" key="2">
    <source>
        <dbReference type="EMBL" id="NIH56910.1"/>
    </source>
</evidence>
<evidence type="ECO:0000256" key="1">
    <source>
        <dbReference type="SAM" id="MobiDB-lite"/>
    </source>
</evidence>
<sequence>MNGDARNLRLRVTRREQPDVDRLLEWVLNIAEVRHRAYLNGEPDPYGLPRPDLAERSDGGDDGTA</sequence>
<dbReference type="Proteomes" id="UP000749311">
    <property type="component" value="Unassembled WGS sequence"/>
</dbReference>
<organism evidence="2 3">
    <name type="scientific">Brooklawnia cerclae</name>
    <dbReference type="NCBI Taxonomy" id="349934"/>
    <lineage>
        <taxon>Bacteria</taxon>
        <taxon>Bacillati</taxon>
        <taxon>Actinomycetota</taxon>
        <taxon>Actinomycetes</taxon>
        <taxon>Propionibacteriales</taxon>
        <taxon>Propionibacteriaceae</taxon>
        <taxon>Brooklawnia</taxon>
    </lineage>
</organism>
<accession>A0ABX0SIL5</accession>
<keyword evidence="3" id="KW-1185">Reference proteome</keyword>
<gene>
    <name evidence="2" type="ORF">FB473_001555</name>
</gene>
<reference evidence="2 3" key="1">
    <citation type="submission" date="2020-02" db="EMBL/GenBank/DDBJ databases">
        <title>Sequencing the genomes of 1000 actinobacteria strains.</title>
        <authorList>
            <person name="Klenk H.-P."/>
        </authorList>
    </citation>
    <scope>NUCLEOTIDE SEQUENCE [LARGE SCALE GENOMIC DNA]</scope>
    <source>
        <strain evidence="2 3">DSM 19609</strain>
    </source>
</reference>
<dbReference type="EMBL" id="JAAMOZ010000001">
    <property type="protein sequence ID" value="NIH56910.1"/>
    <property type="molecule type" value="Genomic_DNA"/>
</dbReference>
<name>A0ABX0SIL5_9ACTN</name>